<evidence type="ECO:0000313" key="2">
    <source>
        <dbReference type="Proteomes" id="UP001580346"/>
    </source>
</evidence>
<sequence length="51" mass="5677">MASMLKPIQETPELSGKFAKDFVAEVLKKPSEAAIGRNKRAQSLLRSSLFR</sequence>
<accession>A0ABV5AZD1</accession>
<reference evidence="1 2" key="1">
    <citation type="submission" date="2024-09" db="EMBL/GenBank/DDBJ databases">
        <title>Paenibacillus zeirhizospherea sp. nov., isolated from surface of the maize (Zea mays) roots in a horticulture field, Hungary.</title>
        <authorList>
            <person name="Marton D."/>
            <person name="Farkas M."/>
            <person name="Bedics A."/>
            <person name="Toth E."/>
            <person name="Tancsics A."/>
            <person name="Boka K."/>
            <person name="Maroti G."/>
            <person name="Kriszt B."/>
            <person name="Cserhati M."/>
        </authorList>
    </citation>
    <scope>NUCLEOTIDE SEQUENCE [LARGE SCALE GENOMIC DNA]</scope>
    <source>
        <strain evidence="1 2">KCTC 33519</strain>
    </source>
</reference>
<name>A0ABV5AZD1_9BACL</name>
<dbReference type="RefSeq" id="WP_375357850.1">
    <property type="nucleotide sequence ID" value="NZ_JBHHMI010000034.1"/>
</dbReference>
<keyword evidence="2" id="KW-1185">Reference proteome</keyword>
<evidence type="ECO:0000313" key="1">
    <source>
        <dbReference type="EMBL" id="MFB5269578.1"/>
    </source>
</evidence>
<dbReference type="Proteomes" id="UP001580346">
    <property type="component" value="Unassembled WGS sequence"/>
</dbReference>
<proteinExistence type="predicted"/>
<dbReference type="EMBL" id="JBHHMI010000034">
    <property type="protein sequence ID" value="MFB5269578.1"/>
    <property type="molecule type" value="Genomic_DNA"/>
</dbReference>
<protein>
    <submittedName>
        <fullName evidence="1">Uncharacterized protein</fullName>
    </submittedName>
</protein>
<organism evidence="1 2">
    <name type="scientific">Paenibacillus enshidis</name>
    <dbReference type="NCBI Taxonomy" id="1458439"/>
    <lineage>
        <taxon>Bacteria</taxon>
        <taxon>Bacillati</taxon>
        <taxon>Bacillota</taxon>
        <taxon>Bacilli</taxon>
        <taxon>Bacillales</taxon>
        <taxon>Paenibacillaceae</taxon>
        <taxon>Paenibacillus</taxon>
    </lineage>
</organism>
<gene>
    <name evidence="1" type="ORF">ACE41H_22725</name>
</gene>
<comment type="caution">
    <text evidence="1">The sequence shown here is derived from an EMBL/GenBank/DDBJ whole genome shotgun (WGS) entry which is preliminary data.</text>
</comment>